<keyword evidence="3" id="KW-1185">Reference proteome</keyword>
<dbReference type="InParanoid" id="G7DVC8"/>
<reference evidence="2 3" key="1">
    <citation type="journal article" date="2011" name="J. Gen. Appl. Microbiol.">
        <title>Draft genome sequencing of the enigmatic basidiomycete Mixia osmundae.</title>
        <authorList>
            <person name="Nishida H."/>
            <person name="Nagatsuka Y."/>
            <person name="Sugiyama J."/>
        </authorList>
    </citation>
    <scope>NUCLEOTIDE SEQUENCE [LARGE SCALE GENOMIC DNA]</scope>
    <source>
        <strain evidence="3">CBS 9802 / IAM 14324 / JCM 22182 / KY 12970</strain>
    </source>
</reference>
<dbReference type="SUPFAM" id="SSF69118">
    <property type="entry name" value="AhpD-like"/>
    <property type="match status" value="1"/>
</dbReference>
<proteinExistence type="predicted"/>
<organism evidence="2 3">
    <name type="scientific">Mixia osmundae (strain CBS 9802 / IAM 14324 / JCM 22182 / KY 12970)</name>
    <dbReference type="NCBI Taxonomy" id="764103"/>
    <lineage>
        <taxon>Eukaryota</taxon>
        <taxon>Fungi</taxon>
        <taxon>Dikarya</taxon>
        <taxon>Basidiomycota</taxon>
        <taxon>Pucciniomycotina</taxon>
        <taxon>Mixiomycetes</taxon>
        <taxon>Mixiales</taxon>
        <taxon>Mixiaceae</taxon>
        <taxon>Mixia</taxon>
    </lineage>
</organism>
<name>G7DVC8_MIXOS</name>
<dbReference type="HOGENOM" id="CLU_065389_1_0_1"/>
<dbReference type="RefSeq" id="XP_014570681.1">
    <property type="nucleotide sequence ID" value="XM_014715195.1"/>
</dbReference>
<comment type="caution">
    <text evidence="2">The sequence shown here is derived from an EMBL/GenBank/DDBJ whole genome shotgun (WGS) entry which is preliminary data.</text>
</comment>
<dbReference type="OMA" id="ADQLYLH"/>
<dbReference type="OrthoDB" id="5537330at2759"/>
<dbReference type="InterPro" id="IPR029032">
    <property type="entry name" value="AhpD-like"/>
</dbReference>
<dbReference type="Gene3D" id="1.20.1290.10">
    <property type="entry name" value="AhpD-like"/>
    <property type="match status" value="1"/>
</dbReference>
<dbReference type="InterPro" id="IPR052999">
    <property type="entry name" value="PTS1_Protein"/>
</dbReference>
<dbReference type="STRING" id="764103.G7DVC8"/>
<dbReference type="eggNOG" id="ENOG502SAR1">
    <property type="taxonomic scope" value="Eukaryota"/>
</dbReference>
<dbReference type="EMBL" id="BABT02000037">
    <property type="protein sequence ID" value="GAA94538.1"/>
    <property type="molecule type" value="Genomic_DNA"/>
</dbReference>
<evidence type="ECO:0000256" key="1">
    <source>
        <dbReference type="SAM" id="MobiDB-lite"/>
    </source>
</evidence>
<feature type="region of interest" description="Disordered" evidence="1">
    <location>
        <begin position="241"/>
        <end position="267"/>
    </location>
</feature>
<evidence type="ECO:0008006" key="4">
    <source>
        <dbReference type="Google" id="ProtNLM"/>
    </source>
</evidence>
<protein>
    <recommendedName>
        <fullName evidence="4">Carboxymuconolactone decarboxylase-like domain-containing protein</fullName>
    </recommendedName>
</protein>
<sequence length="267" mass="29198">MASKTAALMQLKSHIKLSSSATPALQSSSWYLIAAATSTALGIAPAWVPSVYRTAVADLPSLKAPATRAYADDPSPRRRVVRQLKEAIFKSHVLIGIPKAIEASLALKAALDDGDRDTTFVRKDFALDDVNAKRGMSGLRRVYRSNLDGIFDAFGDELQEMQWISQNVTYGLFLAATTDDPSTPAASLDWQETEVVILSCLIAQGAKRETLWHLRGAQRSGLSNDDIEHLQCAIEEAIRSQGKDIVPDMPRARDIKEQDDLSAESED</sequence>
<feature type="compositionally biased region" description="Basic and acidic residues" evidence="1">
    <location>
        <begin position="241"/>
        <end position="259"/>
    </location>
</feature>
<evidence type="ECO:0000313" key="2">
    <source>
        <dbReference type="EMBL" id="GAA94538.1"/>
    </source>
</evidence>
<dbReference type="PANTHER" id="PTHR28180:SF5">
    <property type="entry name" value="DNA POLYMERASE ALPHA SUBUNIT B"/>
    <property type="match status" value="1"/>
</dbReference>
<evidence type="ECO:0000313" key="3">
    <source>
        <dbReference type="Proteomes" id="UP000009131"/>
    </source>
</evidence>
<dbReference type="Proteomes" id="UP000009131">
    <property type="component" value="Unassembled WGS sequence"/>
</dbReference>
<gene>
    <name evidence="2" type="primary">Mo01190</name>
    <name evidence="2" type="ORF">E5Q_01190</name>
</gene>
<dbReference type="PANTHER" id="PTHR28180">
    <property type="entry name" value="CONSERVED MITOCHONDRIAL PROTEIN-RELATED"/>
    <property type="match status" value="1"/>
</dbReference>
<reference evidence="2 3" key="2">
    <citation type="journal article" date="2012" name="Open Biol.">
        <title>Characteristics of nucleosomes and linker DNA regions on the genome of the basidiomycete Mixia osmundae revealed by mono- and dinucleosome mapping.</title>
        <authorList>
            <person name="Nishida H."/>
            <person name="Kondo S."/>
            <person name="Matsumoto T."/>
            <person name="Suzuki Y."/>
            <person name="Yoshikawa H."/>
            <person name="Taylor T.D."/>
            <person name="Sugiyama J."/>
        </authorList>
    </citation>
    <scope>NUCLEOTIDE SEQUENCE [LARGE SCALE GENOMIC DNA]</scope>
    <source>
        <strain evidence="3">CBS 9802 / IAM 14324 / JCM 22182 / KY 12970</strain>
    </source>
</reference>
<accession>G7DVC8</accession>
<dbReference type="AlphaFoldDB" id="G7DVC8"/>